<name>K0T7Y3_THAOC</name>
<dbReference type="EMBL" id="AGNL01014734">
    <property type="protein sequence ID" value="EJK66572.1"/>
    <property type="molecule type" value="Genomic_DNA"/>
</dbReference>
<comment type="caution">
    <text evidence="2">The sequence shown here is derived from an EMBL/GenBank/DDBJ whole genome shotgun (WGS) entry which is preliminary data.</text>
</comment>
<proteinExistence type="predicted"/>
<evidence type="ECO:0000256" key="1">
    <source>
        <dbReference type="SAM" id="MobiDB-lite"/>
    </source>
</evidence>
<organism evidence="2 3">
    <name type="scientific">Thalassiosira oceanica</name>
    <name type="common">Marine diatom</name>
    <dbReference type="NCBI Taxonomy" id="159749"/>
    <lineage>
        <taxon>Eukaryota</taxon>
        <taxon>Sar</taxon>
        <taxon>Stramenopiles</taxon>
        <taxon>Ochrophyta</taxon>
        <taxon>Bacillariophyta</taxon>
        <taxon>Coscinodiscophyceae</taxon>
        <taxon>Thalassiosirophycidae</taxon>
        <taxon>Thalassiosirales</taxon>
        <taxon>Thalassiosiraceae</taxon>
        <taxon>Thalassiosira</taxon>
    </lineage>
</organism>
<feature type="region of interest" description="Disordered" evidence="1">
    <location>
        <begin position="56"/>
        <end position="78"/>
    </location>
</feature>
<reference evidence="2 3" key="1">
    <citation type="journal article" date="2012" name="Genome Biol.">
        <title>Genome and low-iron response of an oceanic diatom adapted to chronic iron limitation.</title>
        <authorList>
            <person name="Lommer M."/>
            <person name="Specht M."/>
            <person name="Roy A.S."/>
            <person name="Kraemer L."/>
            <person name="Andreson R."/>
            <person name="Gutowska M.A."/>
            <person name="Wolf J."/>
            <person name="Bergner S.V."/>
            <person name="Schilhabel M.B."/>
            <person name="Klostermeier U.C."/>
            <person name="Beiko R.G."/>
            <person name="Rosenstiel P."/>
            <person name="Hippler M."/>
            <person name="Laroche J."/>
        </authorList>
    </citation>
    <scope>NUCLEOTIDE SEQUENCE [LARGE SCALE GENOMIC DNA]</scope>
    <source>
        <strain evidence="2 3">CCMP1005</strain>
    </source>
</reference>
<keyword evidence="3" id="KW-1185">Reference proteome</keyword>
<dbReference type="Proteomes" id="UP000266841">
    <property type="component" value="Unassembled WGS sequence"/>
</dbReference>
<accession>K0T7Y3</accession>
<evidence type="ECO:0000313" key="3">
    <source>
        <dbReference type="Proteomes" id="UP000266841"/>
    </source>
</evidence>
<gene>
    <name evidence="2" type="ORF">THAOC_12504</name>
</gene>
<protein>
    <submittedName>
        <fullName evidence="2">Uncharacterized protein</fullName>
    </submittedName>
</protein>
<evidence type="ECO:0000313" key="2">
    <source>
        <dbReference type="EMBL" id="EJK66572.1"/>
    </source>
</evidence>
<sequence length="78" mass="8748">MCDCCLEMLEPNGIIRTKWAQAKWRPTLAAENETDVKKDERRSACRNWRRTARGTAFLSSSSPDDGASPEGRIAAEYA</sequence>
<dbReference type="AlphaFoldDB" id="K0T7Y3"/>